<gene>
    <name evidence="3" type="ORF">EV672_101134</name>
</gene>
<dbReference type="OrthoDB" id="8913853at2"/>
<evidence type="ECO:0000256" key="2">
    <source>
        <dbReference type="SAM" id="MobiDB-lite"/>
    </source>
</evidence>
<evidence type="ECO:0000313" key="3">
    <source>
        <dbReference type="EMBL" id="TDP87999.1"/>
    </source>
</evidence>
<protein>
    <submittedName>
        <fullName evidence="3">Uncharacterized protein</fullName>
    </submittedName>
</protein>
<dbReference type="AlphaFoldDB" id="A0A4R6RMU7"/>
<dbReference type="RefSeq" id="WP_133605666.1">
    <property type="nucleotide sequence ID" value="NZ_SNXW01000001.1"/>
</dbReference>
<accession>A0A4R6RMU7</accession>
<comment type="caution">
    <text evidence="3">The sequence shown here is derived from an EMBL/GenBank/DDBJ whole genome shotgun (WGS) entry which is preliminary data.</text>
</comment>
<feature type="coiled-coil region" evidence="1">
    <location>
        <begin position="224"/>
        <end position="279"/>
    </location>
</feature>
<organism evidence="3 4">
    <name type="scientific">Aquabacterium commune</name>
    <dbReference type="NCBI Taxonomy" id="70586"/>
    <lineage>
        <taxon>Bacteria</taxon>
        <taxon>Pseudomonadati</taxon>
        <taxon>Pseudomonadota</taxon>
        <taxon>Betaproteobacteria</taxon>
        <taxon>Burkholderiales</taxon>
        <taxon>Aquabacterium</taxon>
    </lineage>
</organism>
<evidence type="ECO:0000256" key="1">
    <source>
        <dbReference type="SAM" id="Coils"/>
    </source>
</evidence>
<sequence length="429" mass="47697">MPDRFEYETAKAIFAESELLKVREDGVWLREKRVPRLLFRPERREFLEHPLDALWVPGKPDPASLPVLPIPFTAAELAASFLVGAGALYASDRFGDMVLRVLSKRAQKAQKADLEKALQTLDCGPAAKAAVREAFAELRRAAEVVGTLQMPHTASAQRKERRREALLRRARKNLGIDVNLAKVNAELEAELSAQQSKLDEKLAPLKEGLAAKDEESIRQVIALRNDAELRAAKSRDAAKKKRDEIFPALDDWKAKDVDYRNLRDAVADAKKAAEVAEAIWLKDLLNHLIGDQSDAEKASQAPTPMPSRDDDQGNGAQQDTTAQPAIDRSLLATPEQLISAFGSFTGMHADWFNKTKDKPKLHAAIKIAGTSGTRSTPPLLCPLEVMQWLTDPKRRTGRMGMSQEKGWERLKAHFPNVYDRHSSASPLND</sequence>
<name>A0A4R6RMU7_9BURK</name>
<dbReference type="EMBL" id="SNXW01000001">
    <property type="protein sequence ID" value="TDP87999.1"/>
    <property type="molecule type" value="Genomic_DNA"/>
</dbReference>
<keyword evidence="4" id="KW-1185">Reference proteome</keyword>
<feature type="region of interest" description="Disordered" evidence="2">
    <location>
        <begin position="293"/>
        <end position="320"/>
    </location>
</feature>
<evidence type="ECO:0000313" key="4">
    <source>
        <dbReference type="Proteomes" id="UP000294593"/>
    </source>
</evidence>
<proteinExistence type="predicted"/>
<reference evidence="3 4" key="1">
    <citation type="submission" date="2019-03" db="EMBL/GenBank/DDBJ databases">
        <title>Genomic Encyclopedia of Type Strains, Phase IV (KMG-IV): sequencing the most valuable type-strain genomes for metagenomic binning, comparative biology and taxonomic classification.</title>
        <authorList>
            <person name="Goeker M."/>
        </authorList>
    </citation>
    <scope>NUCLEOTIDE SEQUENCE [LARGE SCALE GENOMIC DNA]</scope>
    <source>
        <strain evidence="3 4">DSM 11901</strain>
    </source>
</reference>
<keyword evidence="1" id="KW-0175">Coiled coil</keyword>
<dbReference type="Proteomes" id="UP000294593">
    <property type="component" value="Unassembled WGS sequence"/>
</dbReference>